<reference evidence="1" key="1">
    <citation type="submission" date="2016-03" db="EMBL/GenBank/DDBJ databases">
        <title>Draft genome sequence of Rosellinia necatrix.</title>
        <authorList>
            <person name="Kanematsu S."/>
        </authorList>
    </citation>
    <scope>NUCLEOTIDE SEQUENCE [LARGE SCALE GENOMIC DNA]</scope>
    <source>
        <strain evidence="1">W97</strain>
    </source>
</reference>
<name>A0A1W2TN32_ROSNE</name>
<evidence type="ECO:0000313" key="2">
    <source>
        <dbReference type="Proteomes" id="UP000054516"/>
    </source>
</evidence>
<keyword evidence="2" id="KW-1185">Reference proteome</keyword>
<dbReference type="OrthoDB" id="539213at2759"/>
<gene>
    <name evidence="1" type="ORF">SAMD00023353_3600620</name>
</gene>
<accession>A0A1W2TN32</accession>
<dbReference type="InterPro" id="IPR036770">
    <property type="entry name" value="Ankyrin_rpt-contain_sf"/>
</dbReference>
<sequence length="361" mass="39491">MNKNQAKALVHSNMPLSVATATLKVILYRLSNNKYYFSDNRAQQLHDKFVLRFVEAVSRSNPEVLQAILTGKYATTCVIKKAIYACAIRGKHYDMVSRPLRSGVDPDYPVPHQPGSRMVQSKLERGQVRLSVEFYTTWRGLSGLEEAAFGCDTRLGDILLRAAADANHTSRPPPMSPLTVAAFASGWPGKLGGAVGDVATASKLVDLRLNLYADINSDWQLGITLLMATAWNPDTAIAEVWLRSSSHVGPAREDTIMETSTPCPIDIAAYHGVTALVRLLMDNGSDCNIRMRESTRTKGVSCPYSWLVPTHEFSTTVQFALASGNPETASFLLLRSDFLIGGLVQAIYLGNDLLTKEVGLT</sequence>
<dbReference type="AlphaFoldDB" id="A0A1W2TN32"/>
<organism evidence="1">
    <name type="scientific">Rosellinia necatrix</name>
    <name type="common">White root-rot fungus</name>
    <dbReference type="NCBI Taxonomy" id="77044"/>
    <lineage>
        <taxon>Eukaryota</taxon>
        <taxon>Fungi</taxon>
        <taxon>Dikarya</taxon>
        <taxon>Ascomycota</taxon>
        <taxon>Pezizomycotina</taxon>
        <taxon>Sordariomycetes</taxon>
        <taxon>Xylariomycetidae</taxon>
        <taxon>Xylariales</taxon>
        <taxon>Xylariaceae</taxon>
        <taxon>Rosellinia</taxon>
    </lineage>
</organism>
<proteinExistence type="predicted"/>
<dbReference type="SUPFAM" id="SSF48403">
    <property type="entry name" value="Ankyrin repeat"/>
    <property type="match status" value="1"/>
</dbReference>
<dbReference type="Gene3D" id="1.25.40.20">
    <property type="entry name" value="Ankyrin repeat-containing domain"/>
    <property type="match status" value="1"/>
</dbReference>
<evidence type="ECO:0000313" key="1">
    <source>
        <dbReference type="EMBL" id="GAP89766.2"/>
    </source>
</evidence>
<dbReference type="Proteomes" id="UP000054516">
    <property type="component" value="Unassembled WGS sequence"/>
</dbReference>
<protein>
    <submittedName>
        <fullName evidence="1">Uncharacterized protein</fullName>
    </submittedName>
</protein>
<dbReference type="EMBL" id="DF977481">
    <property type="protein sequence ID" value="GAP89766.2"/>
    <property type="molecule type" value="Genomic_DNA"/>
</dbReference>